<evidence type="ECO:0000256" key="1">
    <source>
        <dbReference type="SAM" id="Phobius"/>
    </source>
</evidence>
<keyword evidence="2" id="KW-0732">Signal</keyword>
<feature type="transmembrane region" description="Helical" evidence="1">
    <location>
        <begin position="92"/>
        <end position="118"/>
    </location>
</feature>
<proteinExistence type="predicted"/>
<name>A0A2G9CEH2_9BURK</name>
<feature type="signal peptide" evidence="2">
    <location>
        <begin position="1"/>
        <end position="21"/>
    </location>
</feature>
<evidence type="ECO:0000313" key="3">
    <source>
        <dbReference type="EMBL" id="PIM54823.1"/>
    </source>
</evidence>
<feature type="chain" id="PRO_5013816021" evidence="2">
    <location>
        <begin position="22"/>
        <end position="119"/>
    </location>
</feature>
<dbReference type="AlphaFoldDB" id="A0A2G9CEH2"/>
<comment type="caution">
    <text evidence="3">The sequence shown here is derived from an EMBL/GenBank/DDBJ whole genome shotgun (WGS) entry which is preliminary data.</text>
</comment>
<protein>
    <submittedName>
        <fullName evidence="3">Uncharacterized protein</fullName>
    </submittedName>
</protein>
<keyword evidence="4" id="KW-1185">Reference proteome</keyword>
<keyword evidence="1" id="KW-0472">Membrane</keyword>
<reference evidence="3 4" key="1">
    <citation type="submission" date="2017-11" db="EMBL/GenBank/DDBJ databases">
        <title>Draft genome sequence of Mitsuaria sp. HWN-4.</title>
        <authorList>
            <person name="Gundlapally S.R."/>
        </authorList>
    </citation>
    <scope>NUCLEOTIDE SEQUENCE [LARGE SCALE GENOMIC DNA]</scope>
    <source>
        <strain evidence="3 4">HWN-4</strain>
    </source>
</reference>
<evidence type="ECO:0000313" key="4">
    <source>
        <dbReference type="Proteomes" id="UP000231501"/>
    </source>
</evidence>
<accession>A0A2G9CEH2</accession>
<dbReference type="Proteomes" id="UP000231501">
    <property type="component" value="Unassembled WGS sequence"/>
</dbReference>
<sequence>MKLKPAILVLLVLSLIQGLMAATVESQGSKLLDFVLLLATVVVGYLWYREDARERRYRGSALMAGGVILVSIVAVPIYLYRSRPEGERLKAILLFFGLVILSMVTTGIAALVALTFAAT</sequence>
<feature type="transmembrane region" description="Helical" evidence="1">
    <location>
        <begin position="31"/>
        <end position="48"/>
    </location>
</feature>
<keyword evidence="1" id="KW-1133">Transmembrane helix</keyword>
<gene>
    <name evidence="3" type="ORF">CS062_02770</name>
</gene>
<feature type="transmembrane region" description="Helical" evidence="1">
    <location>
        <begin position="60"/>
        <end position="80"/>
    </location>
</feature>
<dbReference type="RefSeq" id="WP_099859935.1">
    <property type="nucleotide sequence ID" value="NZ_PEOG01000007.1"/>
</dbReference>
<organism evidence="3 4">
    <name type="scientific">Roseateles chitinivorans</name>
    <dbReference type="NCBI Taxonomy" id="2917965"/>
    <lineage>
        <taxon>Bacteria</taxon>
        <taxon>Pseudomonadati</taxon>
        <taxon>Pseudomonadota</taxon>
        <taxon>Betaproteobacteria</taxon>
        <taxon>Burkholderiales</taxon>
        <taxon>Sphaerotilaceae</taxon>
        <taxon>Roseateles</taxon>
    </lineage>
</organism>
<dbReference type="OrthoDB" id="8758313at2"/>
<keyword evidence="1" id="KW-0812">Transmembrane</keyword>
<dbReference type="EMBL" id="PEOG01000007">
    <property type="protein sequence ID" value="PIM54823.1"/>
    <property type="molecule type" value="Genomic_DNA"/>
</dbReference>
<evidence type="ECO:0000256" key="2">
    <source>
        <dbReference type="SAM" id="SignalP"/>
    </source>
</evidence>